<organism evidence="1 2">
    <name type="scientific">Variovorax humicola</name>
    <dbReference type="NCBI Taxonomy" id="1769758"/>
    <lineage>
        <taxon>Bacteria</taxon>
        <taxon>Pseudomonadati</taxon>
        <taxon>Pseudomonadota</taxon>
        <taxon>Betaproteobacteria</taxon>
        <taxon>Burkholderiales</taxon>
        <taxon>Comamonadaceae</taxon>
        <taxon>Variovorax</taxon>
    </lineage>
</organism>
<dbReference type="Proteomes" id="UP001363010">
    <property type="component" value="Unassembled WGS sequence"/>
</dbReference>
<comment type="caution">
    <text evidence="1">The sequence shown here is derived from an EMBL/GenBank/DDBJ whole genome shotgun (WGS) entry which is preliminary data.</text>
</comment>
<evidence type="ECO:0000313" key="1">
    <source>
        <dbReference type="EMBL" id="MEJ8826699.1"/>
    </source>
</evidence>
<accession>A0ABU8WB14</accession>
<gene>
    <name evidence="1" type="ORF">WKW80_32605</name>
</gene>
<keyword evidence="2" id="KW-1185">Reference proteome</keyword>
<protein>
    <submittedName>
        <fullName evidence="1">Uncharacterized protein</fullName>
    </submittedName>
</protein>
<sequence>MSAAADSTFSRETNRVGSDFLEQPHQFLARDGNGPVLLLQPVDRDVYLRRTLHQPCERDVLHRMMGAVAYSRRYANDVRHELVVGGAIFMEGADLLSQQVQEPREIDMVDMPSVHQFVHARILGAFR</sequence>
<name>A0ABU8WB14_9BURK</name>
<proteinExistence type="predicted"/>
<reference evidence="1 2" key="1">
    <citation type="submission" date="2024-03" db="EMBL/GenBank/DDBJ databases">
        <title>Novel species of the genus Variovorax.</title>
        <authorList>
            <person name="Liu Q."/>
            <person name="Xin Y.-H."/>
        </authorList>
    </citation>
    <scope>NUCLEOTIDE SEQUENCE [LARGE SCALE GENOMIC DNA]</scope>
    <source>
        <strain evidence="1 2">KACC 18501</strain>
    </source>
</reference>
<dbReference type="RefSeq" id="WP_340367735.1">
    <property type="nucleotide sequence ID" value="NZ_JBBKZV010000039.1"/>
</dbReference>
<dbReference type="EMBL" id="JBBKZV010000039">
    <property type="protein sequence ID" value="MEJ8826699.1"/>
    <property type="molecule type" value="Genomic_DNA"/>
</dbReference>
<evidence type="ECO:0000313" key="2">
    <source>
        <dbReference type="Proteomes" id="UP001363010"/>
    </source>
</evidence>